<evidence type="ECO:0000256" key="10">
    <source>
        <dbReference type="RuleBase" id="RU351113"/>
    </source>
</evidence>
<feature type="transmembrane region" description="Helical" evidence="10">
    <location>
        <begin position="265"/>
        <end position="286"/>
    </location>
</feature>
<reference evidence="11" key="1">
    <citation type="submission" date="2021-01" db="UniProtKB">
        <authorList>
            <consortium name="EnsemblMetazoa"/>
        </authorList>
    </citation>
    <scope>IDENTIFICATION</scope>
</reference>
<evidence type="ECO:0000256" key="3">
    <source>
        <dbReference type="ARBA" id="ARBA00022606"/>
    </source>
</evidence>
<accession>A0A7M6W5W3</accession>
<feature type="transmembrane region" description="Helical" evidence="10">
    <location>
        <begin position="298"/>
        <end position="315"/>
    </location>
</feature>
<keyword evidence="2" id="KW-1003">Cell membrane</keyword>
<dbReference type="OrthoDB" id="7550533at2759"/>
<organism evidence="11 12">
    <name type="scientific">Nasonia vitripennis</name>
    <name type="common">Parasitic wasp</name>
    <dbReference type="NCBI Taxonomy" id="7425"/>
    <lineage>
        <taxon>Eukaryota</taxon>
        <taxon>Metazoa</taxon>
        <taxon>Ecdysozoa</taxon>
        <taxon>Arthropoda</taxon>
        <taxon>Hexapoda</taxon>
        <taxon>Insecta</taxon>
        <taxon>Pterygota</taxon>
        <taxon>Neoptera</taxon>
        <taxon>Endopterygota</taxon>
        <taxon>Hymenoptera</taxon>
        <taxon>Apocrita</taxon>
        <taxon>Proctotrupomorpha</taxon>
        <taxon>Chalcidoidea</taxon>
        <taxon>Pteromalidae</taxon>
        <taxon>Pteromalinae</taxon>
        <taxon>Nasonia</taxon>
    </lineage>
</organism>
<feature type="transmembrane region" description="Helical" evidence="10">
    <location>
        <begin position="178"/>
        <end position="201"/>
    </location>
</feature>
<comment type="similarity">
    <text evidence="10">Belongs to the insect chemoreceptor superfamily. Heteromeric odorant receptor channel (TC 1.A.69) family.</text>
</comment>
<keyword evidence="5 10" id="KW-0552">Olfaction</keyword>
<dbReference type="InParanoid" id="A0A7M6W5W3"/>
<sequence length="411" mass="47822">MDLFDSQYFKINKRVLMICGLWPYQSILGRRIAFAMLANSIFLFVFTLIAGVISQSQLDIINTEDTIIITFFCLLGLLKCTMFYNQQNKIKNLYECIATDWNKLTDSSEHNILRSFLLDGRKINFITMVFCSSAFMIYSCIDFLLRIFNKESEYQRQHSFPYYFKPMVIYEKLYDWQVALHVTVIVIYSGLAYLSAIVTYISSVKHVCALYEIARHRLQNAIIACDKINHPLQKCIEDISLIPKLIKVIEMHEQAVRGIRIIKKVFGADFFVLTVFCISALTIGTFELNFCRADIHSFIRVLLLMPIIMIYLFYVNYSGEQVIQACDDMYTTAYNIDWYKTSSKTRIFVLMIMRRTLKSEYLTAGTMIMILSIKNFATIIKTAWSFGTLLLTTQKHRKNEDANFVAENTLI</sequence>
<dbReference type="PANTHER" id="PTHR21137">
    <property type="entry name" value="ODORANT RECEPTOR"/>
    <property type="match status" value="1"/>
</dbReference>
<keyword evidence="8 10" id="KW-0675">Receptor</keyword>
<evidence type="ECO:0000256" key="1">
    <source>
        <dbReference type="ARBA" id="ARBA00004651"/>
    </source>
</evidence>
<evidence type="ECO:0000256" key="8">
    <source>
        <dbReference type="ARBA" id="ARBA00023170"/>
    </source>
</evidence>
<dbReference type="CTD" id="100463129"/>
<keyword evidence="4 10" id="KW-0812">Transmembrane</keyword>
<evidence type="ECO:0000256" key="6">
    <source>
        <dbReference type="ARBA" id="ARBA00022989"/>
    </source>
</evidence>
<keyword evidence="12" id="KW-1185">Reference proteome</keyword>
<keyword evidence="3 10" id="KW-0716">Sensory transduction</keyword>
<feature type="transmembrane region" description="Helical" evidence="10">
    <location>
        <begin position="123"/>
        <end position="145"/>
    </location>
</feature>
<dbReference type="PANTHER" id="PTHR21137:SF35">
    <property type="entry name" value="ODORANT RECEPTOR 19A-RELATED"/>
    <property type="match status" value="1"/>
</dbReference>
<dbReference type="Pfam" id="PF02949">
    <property type="entry name" value="7tm_6"/>
    <property type="match status" value="1"/>
</dbReference>
<dbReference type="RefSeq" id="NP_001177562.1">
    <property type="nucleotide sequence ID" value="NM_001190633.1"/>
</dbReference>
<dbReference type="EnsemblMetazoa" id="NM_001190633">
    <property type="protein sequence ID" value="NP_001177562"/>
    <property type="gene ID" value="GeneID_100463129"/>
</dbReference>
<feature type="transmembrane region" description="Helical" evidence="10">
    <location>
        <begin position="361"/>
        <end position="380"/>
    </location>
</feature>
<dbReference type="InterPro" id="IPR004117">
    <property type="entry name" value="7tm6_olfct_rcpt"/>
</dbReference>
<dbReference type="SMR" id="A0A7M6W5W3"/>
<keyword evidence="7 10" id="KW-0472">Membrane</keyword>
<evidence type="ECO:0000313" key="12">
    <source>
        <dbReference type="Proteomes" id="UP000002358"/>
    </source>
</evidence>
<dbReference type="Proteomes" id="UP000002358">
    <property type="component" value="Chromosome 2"/>
</dbReference>
<keyword evidence="9 10" id="KW-0807">Transducer</keyword>
<evidence type="ECO:0000256" key="4">
    <source>
        <dbReference type="ARBA" id="ARBA00022692"/>
    </source>
</evidence>
<dbReference type="AlphaFoldDB" id="A0A7M6W5W3"/>
<comment type="subcellular location">
    <subcellularLocation>
        <location evidence="1 10">Cell membrane</location>
        <topology evidence="1 10">Multi-pass membrane protein</topology>
    </subcellularLocation>
</comment>
<dbReference type="GO" id="GO:0004984">
    <property type="term" value="F:olfactory receptor activity"/>
    <property type="evidence" value="ECO:0007669"/>
    <property type="project" value="InterPro"/>
</dbReference>
<name>A0A7M6W5W3_NASVI</name>
<evidence type="ECO:0000256" key="2">
    <source>
        <dbReference type="ARBA" id="ARBA00022475"/>
    </source>
</evidence>
<evidence type="ECO:0000313" key="11">
    <source>
        <dbReference type="EnsemblMetazoa" id="NP_001177562"/>
    </source>
</evidence>
<proteinExistence type="inferred from homology"/>
<dbReference type="GO" id="GO:0007165">
    <property type="term" value="P:signal transduction"/>
    <property type="evidence" value="ECO:0007669"/>
    <property type="project" value="UniProtKB-KW"/>
</dbReference>
<evidence type="ECO:0000256" key="5">
    <source>
        <dbReference type="ARBA" id="ARBA00022725"/>
    </source>
</evidence>
<protein>
    <recommendedName>
        <fullName evidence="10">Odorant receptor</fullName>
    </recommendedName>
</protein>
<evidence type="ECO:0000256" key="7">
    <source>
        <dbReference type="ARBA" id="ARBA00023136"/>
    </source>
</evidence>
<evidence type="ECO:0000256" key="9">
    <source>
        <dbReference type="ARBA" id="ARBA00023224"/>
    </source>
</evidence>
<feature type="transmembrane region" description="Helical" evidence="10">
    <location>
        <begin position="32"/>
        <end position="54"/>
    </location>
</feature>
<dbReference type="GO" id="GO:0005549">
    <property type="term" value="F:odorant binding"/>
    <property type="evidence" value="ECO:0007669"/>
    <property type="project" value="InterPro"/>
</dbReference>
<dbReference type="GeneID" id="100463129"/>
<dbReference type="GO" id="GO:0005886">
    <property type="term" value="C:plasma membrane"/>
    <property type="evidence" value="ECO:0007669"/>
    <property type="project" value="UniProtKB-SubCell"/>
</dbReference>
<keyword evidence="6 10" id="KW-1133">Transmembrane helix</keyword>
<dbReference type="KEGG" id="nvi:100463129"/>
<feature type="transmembrane region" description="Helical" evidence="10">
    <location>
        <begin position="66"/>
        <end position="84"/>
    </location>
</feature>